<organism evidence="4 5">
    <name type="scientific">Rhizobium altiplani</name>
    <dbReference type="NCBI Taxonomy" id="1864509"/>
    <lineage>
        <taxon>Bacteria</taxon>
        <taxon>Pseudomonadati</taxon>
        <taxon>Pseudomonadota</taxon>
        <taxon>Alphaproteobacteria</taxon>
        <taxon>Hyphomicrobiales</taxon>
        <taxon>Rhizobiaceae</taxon>
        <taxon>Rhizobium/Agrobacterium group</taxon>
        <taxon>Rhizobium</taxon>
    </lineage>
</organism>
<dbReference type="SMART" id="SM00829">
    <property type="entry name" value="PKS_ER"/>
    <property type="match status" value="1"/>
</dbReference>
<dbReference type="InterPro" id="IPR011032">
    <property type="entry name" value="GroES-like_sf"/>
</dbReference>
<dbReference type="SUPFAM" id="SSF51735">
    <property type="entry name" value="NAD(P)-binding Rossmann-fold domains"/>
    <property type="match status" value="1"/>
</dbReference>
<dbReference type="AlphaFoldDB" id="A0A125Q883"/>
<evidence type="ECO:0000313" key="5">
    <source>
        <dbReference type="Proteomes" id="UP000068164"/>
    </source>
</evidence>
<accession>A0A125Q883</accession>
<dbReference type="OrthoDB" id="9805883at2"/>
<evidence type="ECO:0000256" key="2">
    <source>
        <dbReference type="ARBA" id="ARBA00023002"/>
    </source>
</evidence>
<name>A0A125Q883_9HYPH</name>
<sequence length="322" mass="33208">MDKAVTLLAPGGIEQLQVSEQQPQEPGANEIRIRHDAIGMNFLDIYHRRGLYALPAYPAVLGVEGAGTVEAVGSAVTRLKPGDRVAYAGAPVGAYAATRLLPAARAVLLPDGVPSKVAAASMLKGLTAYMLLTKTYRVEPGTTVLIHAAAGGLGSILVRWAKYLGATVIGTVSSEEKADLARSYGADHLTIGRDADVVAAVKRLTDSRGVDVAYDGIGGGMLAKSIAAVRPFGVVATIGQAGGPIPPVSVDELRPGKSLTHPSVMVYITDTAAYLTAAEAVVGMQASGITSTIAREYPLEAAAEAQQFLEEGRAAGSLILVP</sequence>
<evidence type="ECO:0000259" key="3">
    <source>
        <dbReference type="SMART" id="SM00829"/>
    </source>
</evidence>
<dbReference type="EMBL" id="LNCD01000065">
    <property type="protein sequence ID" value="KWV53420.1"/>
    <property type="molecule type" value="Genomic_DNA"/>
</dbReference>
<feature type="domain" description="Enoyl reductase (ER)" evidence="3">
    <location>
        <begin position="11"/>
        <end position="320"/>
    </location>
</feature>
<dbReference type="PANTHER" id="PTHR48106:SF13">
    <property type="entry name" value="QUINONE OXIDOREDUCTASE-RELATED"/>
    <property type="match status" value="1"/>
</dbReference>
<protein>
    <submittedName>
        <fullName evidence="4">Alcohol dehydrogenase</fullName>
    </submittedName>
</protein>
<proteinExistence type="predicted"/>
<dbReference type="InterPro" id="IPR013149">
    <property type="entry name" value="ADH-like_C"/>
</dbReference>
<dbReference type="RefSeq" id="WP_062370376.1">
    <property type="nucleotide sequence ID" value="NZ_LNCD01000065.1"/>
</dbReference>
<dbReference type="PANTHER" id="PTHR48106">
    <property type="entry name" value="QUINONE OXIDOREDUCTASE PIG3-RELATED"/>
    <property type="match status" value="1"/>
</dbReference>
<reference evidence="4 5" key="1">
    <citation type="submission" date="2015-11" db="EMBL/GenBank/DDBJ databases">
        <title>Draft Genome Sequence of the Strain BR 10423 (Rhizobium sp.) isolated from nodules of Mimosa pudica.</title>
        <authorList>
            <person name="Barauna A.C."/>
            <person name="Zilli J.E."/>
            <person name="Simoes-Araujo J.L."/>
            <person name="Reis V.M."/>
            <person name="James E.K."/>
            <person name="Reis F.B.Jr."/>
            <person name="Rouws L.F."/>
            <person name="Passos S.R."/>
            <person name="Gois S.R."/>
        </authorList>
    </citation>
    <scope>NUCLEOTIDE SEQUENCE [LARGE SCALE GENOMIC DNA]</scope>
    <source>
        <strain evidence="4 5">BR10423</strain>
    </source>
</reference>
<dbReference type="GO" id="GO:0005829">
    <property type="term" value="C:cytosol"/>
    <property type="evidence" value="ECO:0007669"/>
    <property type="project" value="TreeGrafter"/>
</dbReference>
<dbReference type="CDD" id="cd05286">
    <property type="entry name" value="QOR2"/>
    <property type="match status" value="1"/>
</dbReference>
<dbReference type="Pfam" id="PF08240">
    <property type="entry name" value="ADH_N"/>
    <property type="match status" value="1"/>
</dbReference>
<dbReference type="GO" id="GO:0003960">
    <property type="term" value="F:quinone reductase (NADPH) activity"/>
    <property type="evidence" value="ECO:0007669"/>
    <property type="project" value="InterPro"/>
</dbReference>
<dbReference type="InterPro" id="IPR036291">
    <property type="entry name" value="NAD(P)-bd_dom_sf"/>
</dbReference>
<keyword evidence="2" id="KW-0560">Oxidoreductase</keyword>
<dbReference type="InterPro" id="IPR013154">
    <property type="entry name" value="ADH-like_N"/>
</dbReference>
<evidence type="ECO:0000256" key="1">
    <source>
        <dbReference type="ARBA" id="ARBA00022857"/>
    </source>
</evidence>
<dbReference type="Pfam" id="PF00107">
    <property type="entry name" value="ADH_zinc_N"/>
    <property type="match status" value="1"/>
</dbReference>
<dbReference type="Gene3D" id="3.40.50.720">
    <property type="entry name" value="NAD(P)-binding Rossmann-like Domain"/>
    <property type="match status" value="1"/>
</dbReference>
<dbReference type="GO" id="GO:0070402">
    <property type="term" value="F:NADPH binding"/>
    <property type="evidence" value="ECO:0007669"/>
    <property type="project" value="TreeGrafter"/>
</dbReference>
<dbReference type="Gene3D" id="3.90.180.10">
    <property type="entry name" value="Medium-chain alcohol dehydrogenases, catalytic domain"/>
    <property type="match status" value="1"/>
</dbReference>
<dbReference type="GO" id="GO:0035925">
    <property type="term" value="F:mRNA 3'-UTR AU-rich region binding"/>
    <property type="evidence" value="ECO:0007669"/>
    <property type="project" value="TreeGrafter"/>
</dbReference>
<comment type="caution">
    <text evidence="4">The sequence shown here is derived from an EMBL/GenBank/DDBJ whole genome shotgun (WGS) entry which is preliminary data.</text>
</comment>
<dbReference type="InterPro" id="IPR020843">
    <property type="entry name" value="ER"/>
</dbReference>
<dbReference type="SUPFAM" id="SSF50129">
    <property type="entry name" value="GroES-like"/>
    <property type="match status" value="1"/>
</dbReference>
<gene>
    <name evidence="4" type="ORF">AS026_01145</name>
</gene>
<keyword evidence="1" id="KW-0521">NADP</keyword>
<dbReference type="InterPro" id="IPR047618">
    <property type="entry name" value="QOR-like"/>
</dbReference>
<dbReference type="Proteomes" id="UP000068164">
    <property type="component" value="Unassembled WGS sequence"/>
</dbReference>
<keyword evidence="5" id="KW-1185">Reference proteome</keyword>
<evidence type="ECO:0000313" key="4">
    <source>
        <dbReference type="EMBL" id="KWV53420.1"/>
    </source>
</evidence>